<dbReference type="STRING" id="7574.A0A1S3HYA3"/>
<dbReference type="Pfam" id="PF04030">
    <property type="entry name" value="ALO"/>
    <property type="match status" value="1"/>
</dbReference>
<evidence type="ECO:0000313" key="3">
    <source>
        <dbReference type="Proteomes" id="UP000085678"/>
    </source>
</evidence>
<dbReference type="InterPro" id="IPR010031">
    <property type="entry name" value="FAD_lactone_oxidase-like"/>
</dbReference>
<sequence>MLAGRSGTITQGSFRVIYKLGRANKLRSRIRDETKIGRGDTESGIRCARMRKTSACCGQLAYKFSSLRRHLNLSNLALDGGKRVILQPLNPNRPVALVKVAPSVTQVELNRELEVLGYAFPFGPLVSDVTIAGAIATSSHSANFNEPSMGGFMTAVRLIDGRGSVRQFSENRTPVVMKALRCNLGLLGIVFEIEMKVVPLETVSVRRVFTPLRNLFKSHFLRHLVTKNYIVNVMYGAYNSLTEEEARWALETGRVPRTWDSANDLVLLQIINPSSKSVNLAIEDKRPESAPNVTVVSLGQTRFNQLLSAPAFVISNLSQATHVPAAVLDKTEFSEYTIQHSTFTEDAKVLKVLSSLLNEKSYKKGIQPLQLGLFRWFAGANCFLCAGSATVGRNRHDKTKDLGHFASFHLHDLVDSRQDIKRARAFQTAVIQEWDKIGNFGRPHWGKVLQVFPNLKQRIKLSYGLDLDIFKTIRESLDAHGVFTNAFLRYLFDIKRKIR</sequence>
<evidence type="ECO:0000256" key="1">
    <source>
        <dbReference type="ARBA" id="ARBA00023002"/>
    </source>
</evidence>
<dbReference type="InterPro" id="IPR007173">
    <property type="entry name" value="ALO_C"/>
</dbReference>
<dbReference type="RefSeq" id="XP_013390988.1">
    <property type="nucleotide sequence ID" value="XM_013535534.1"/>
</dbReference>
<dbReference type="PANTHER" id="PTHR43762:SF1">
    <property type="entry name" value="D-ARABINONO-1,4-LACTONE OXIDASE"/>
    <property type="match status" value="1"/>
</dbReference>
<reference evidence="4" key="1">
    <citation type="submission" date="2025-08" db="UniProtKB">
        <authorList>
            <consortium name="RefSeq"/>
        </authorList>
    </citation>
    <scope>IDENTIFICATION</scope>
    <source>
        <tissue evidence="4">Gonads</tissue>
    </source>
</reference>
<dbReference type="AlphaFoldDB" id="A0A1S3HYA3"/>
<dbReference type="InterPro" id="IPR036318">
    <property type="entry name" value="FAD-bd_PCMH-like_sf"/>
</dbReference>
<dbReference type="OrthoDB" id="610608at2759"/>
<name>A0A1S3HYA3_LINAN</name>
<protein>
    <submittedName>
        <fullName evidence="4">Uncharacterized protein LOC106159302</fullName>
    </submittedName>
</protein>
<dbReference type="InParanoid" id="A0A1S3HYA3"/>
<dbReference type="SUPFAM" id="SSF56176">
    <property type="entry name" value="FAD-binding/transporter-associated domain-like"/>
    <property type="match status" value="1"/>
</dbReference>
<keyword evidence="1" id="KW-0560">Oxidoreductase</keyword>
<dbReference type="Gene3D" id="3.30.465.10">
    <property type="match status" value="1"/>
</dbReference>
<accession>A0A1S3HYA3</accession>
<dbReference type="KEGG" id="lak:106159302"/>
<keyword evidence="3" id="KW-1185">Reference proteome</keyword>
<dbReference type="GO" id="GO:0003885">
    <property type="term" value="F:D-arabinono-1,4-lactone oxidase activity"/>
    <property type="evidence" value="ECO:0007669"/>
    <property type="project" value="InterPro"/>
</dbReference>
<dbReference type="GO" id="GO:0050660">
    <property type="term" value="F:flavin adenine dinucleotide binding"/>
    <property type="evidence" value="ECO:0007669"/>
    <property type="project" value="InterPro"/>
</dbReference>
<evidence type="ECO:0000259" key="2">
    <source>
        <dbReference type="Pfam" id="PF04030"/>
    </source>
</evidence>
<organism evidence="3 4">
    <name type="scientific">Lingula anatina</name>
    <name type="common">Brachiopod</name>
    <name type="synonym">Lingula unguis</name>
    <dbReference type="NCBI Taxonomy" id="7574"/>
    <lineage>
        <taxon>Eukaryota</taxon>
        <taxon>Metazoa</taxon>
        <taxon>Spiralia</taxon>
        <taxon>Lophotrochozoa</taxon>
        <taxon>Brachiopoda</taxon>
        <taxon>Linguliformea</taxon>
        <taxon>Lingulata</taxon>
        <taxon>Lingulida</taxon>
        <taxon>Linguloidea</taxon>
        <taxon>Lingulidae</taxon>
        <taxon>Lingula</taxon>
    </lineage>
</organism>
<feature type="domain" description="D-arabinono-1,4-lactone oxidase C-terminal" evidence="2">
    <location>
        <begin position="441"/>
        <end position="489"/>
    </location>
</feature>
<dbReference type="GeneID" id="106159302"/>
<evidence type="ECO:0000313" key="4">
    <source>
        <dbReference type="RefSeq" id="XP_013390988.1"/>
    </source>
</evidence>
<dbReference type="Proteomes" id="UP000085678">
    <property type="component" value="Unplaced"/>
</dbReference>
<gene>
    <name evidence="4" type="primary">LOC106159302</name>
</gene>
<dbReference type="InterPro" id="IPR016169">
    <property type="entry name" value="FAD-bd_PCMH_sub2"/>
</dbReference>
<proteinExistence type="predicted"/>
<dbReference type="PANTHER" id="PTHR43762">
    <property type="entry name" value="L-GULONOLACTONE OXIDASE"/>
    <property type="match status" value="1"/>
</dbReference>
<dbReference type="GO" id="GO:0016020">
    <property type="term" value="C:membrane"/>
    <property type="evidence" value="ECO:0007669"/>
    <property type="project" value="InterPro"/>
</dbReference>